<feature type="coiled-coil region" evidence="1">
    <location>
        <begin position="54"/>
        <end position="120"/>
    </location>
</feature>
<dbReference type="RefSeq" id="WP_282910063.1">
    <property type="nucleotide sequence ID" value="NZ_JAGRPV010000001.1"/>
</dbReference>
<dbReference type="Proteomes" id="UP001161691">
    <property type="component" value="Unassembled WGS sequence"/>
</dbReference>
<keyword evidence="3" id="KW-0732">Signal</keyword>
<proteinExistence type="predicted"/>
<feature type="signal peptide" evidence="3">
    <location>
        <begin position="1"/>
        <end position="37"/>
    </location>
</feature>
<keyword evidence="5" id="KW-1185">Reference proteome</keyword>
<sequence>MTILRKIVSTAGRGRALLLTAACAVFLFAYDSTGAAAATMYDRFKDIYQTPEKVDELRDQYIESQEKLQAQTEELNRRAEEMQSQTKQYLAETQALSERNKALAEQNDALNAQLAAMTDKQRARAALTRKTVYTVAGVLGLGLLYLLTIRLWRYSVWRRQRSGSWRT</sequence>
<feature type="transmembrane region" description="Helical" evidence="2">
    <location>
        <begin position="132"/>
        <end position="152"/>
    </location>
</feature>
<keyword evidence="2" id="KW-0812">Transmembrane</keyword>
<keyword evidence="2" id="KW-1133">Transmembrane helix</keyword>
<gene>
    <name evidence="4" type="ORF">KB449_20095</name>
</gene>
<accession>A0ABT6TM03</accession>
<evidence type="ECO:0000256" key="3">
    <source>
        <dbReference type="SAM" id="SignalP"/>
    </source>
</evidence>
<name>A0ABT6TM03_9BACL</name>
<evidence type="ECO:0000256" key="1">
    <source>
        <dbReference type="SAM" id="Coils"/>
    </source>
</evidence>
<keyword evidence="2" id="KW-0472">Membrane</keyword>
<protein>
    <submittedName>
        <fullName evidence="4">Uncharacterized protein</fullName>
    </submittedName>
</protein>
<evidence type="ECO:0000256" key="2">
    <source>
        <dbReference type="SAM" id="Phobius"/>
    </source>
</evidence>
<feature type="chain" id="PRO_5047452659" evidence="3">
    <location>
        <begin position="38"/>
        <end position="167"/>
    </location>
</feature>
<evidence type="ECO:0000313" key="5">
    <source>
        <dbReference type="Proteomes" id="UP001161691"/>
    </source>
</evidence>
<comment type="caution">
    <text evidence="4">The sequence shown here is derived from an EMBL/GenBank/DDBJ whole genome shotgun (WGS) entry which is preliminary data.</text>
</comment>
<evidence type="ECO:0000313" key="4">
    <source>
        <dbReference type="EMBL" id="MDI4647288.1"/>
    </source>
</evidence>
<dbReference type="EMBL" id="JAGRPV010000001">
    <property type="protein sequence ID" value="MDI4647288.1"/>
    <property type="molecule type" value="Genomic_DNA"/>
</dbReference>
<keyword evidence="1" id="KW-0175">Coiled coil</keyword>
<organism evidence="4 5">
    <name type="scientific">Cohnella hashimotonis</name>
    <dbReference type="NCBI Taxonomy" id="2826895"/>
    <lineage>
        <taxon>Bacteria</taxon>
        <taxon>Bacillati</taxon>
        <taxon>Bacillota</taxon>
        <taxon>Bacilli</taxon>
        <taxon>Bacillales</taxon>
        <taxon>Paenibacillaceae</taxon>
        <taxon>Cohnella</taxon>
    </lineage>
</organism>
<reference evidence="4" key="1">
    <citation type="submission" date="2023-04" db="EMBL/GenBank/DDBJ databases">
        <title>Comparative genomic analysis of Cohnella hashimotonis sp. nov., isolated from the International Space Station.</title>
        <authorList>
            <person name="Venkateswaran K."/>
            <person name="Simpson A."/>
        </authorList>
    </citation>
    <scope>NUCLEOTIDE SEQUENCE</scope>
    <source>
        <strain evidence="4">F6_2S_P_1</strain>
    </source>
</reference>